<feature type="transmembrane region" description="Helical" evidence="6">
    <location>
        <begin position="111"/>
        <end position="133"/>
    </location>
</feature>
<dbReference type="InterPro" id="IPR017452">
    <property type="entry name" value="GPCR_Rhodpsn_7TM"/>
</dbReference>
<gene>
    <name evidence="8" type="ORF">P5673_001460</name>
</gene>
<dbReference type="GO" id="GO:0004930">
    <property type="term" value="F:G protein-coupled receptor activity"/>
    <property type="evidence" value="ECO:0007669"/>
    <property type="project" value="InterPro"/>
</dbReference>
<evidence type="ECO:0000256" key="3">
    <source>
        <dbReference type="ARBA" id="ARBA00022692"/>
    </source>
</evidence>
<dbReference type="PANTHER" id="PTHR22750">
    <property type="entry name" value="G-PROTEIN COUPLED RECEPTOR"/>
    <property type="match status" value="1"/>
</dbReference>
<feature type="transmembrane region" description="Helical" evidence="6">
    <location>
        <begin position="244"/>
        <end position="263"/>
    </location>
</feature>
<proteinExistence type="predicted"/>
<keyword evidence="9" id="KW-1185">Reference proteome</keyword>
<keyword evidence="2" id="KW-1003">Cell membrane</keyword>
<sequence>MPDINASNHSPAVPQCFMLETNTESTEYLFVAHILTSMINGISSLTAIFGNAVVILAVWKTPQLHTQSNVFLCCLAFSDFTVGLIAQPAFVVHKIGELHGSQFTIYCTTRILLESLGFITACASLFTMSGIAIERNLALSLHLRYQAIVTTKRILIAVSSSWVSFILLAASRFWIANEDVFNITSISMVLISLLVTLIAYVKIAKCVRRHEKQIVNQSIEVGDLPGSSQPVTHRLWRMKRYKKSTLTMVYVVATFITCYTPYLSVKLLQKIKGYTVEVKTANLYASTLVFLNSSLNPAVYCWRVKDMRNAAKDMCFRCFGVKRETVTSGTSFVQPTSGHFTNA</sequence>
<dbReference type="CDD" id="cd00637">
    <property type="entry name" value="7tm_classA_rhodopsin-like"/>
    <property type="match status" value="1"/>
</dbReference>
<dbReference type="SUPFAM" id="SSF81321">
    <property type="entry name" value="Family A G protein-coupled receptor-like"/>
    <property type="match status" value="1"/>
</dbReference>
<evidence type="ECO:0000256" key="2">
    <source>
        <dbReference type="ARBA" id="ARBA00022475"/>
    </source>
</evidence>
<feature type="transmembrane region" description="Helical" evidence="6">
    <location>
        <begin position="181"/>
        <end position="201"/>
    </location>
</feature>
<evidence type="ECO:0000256" key="6">
    <source>
        <dbReference type="SAM" id="Phobius"/>
    </source>
</evidence>
<keyword evidence="5 6" id="KW-0472">Membrane</keyword>
<dbReference type="InterPro" id="IPR000276">
    <property type="entry name" value="GPCR_Rhodpsn"/>
</dbReference>
<dbReference type="PROSITE" id="PS50262">
    <property type="entry name" value="G_PROTEIN_RECEP_F1_2"/>
    <property type="match status" value="1"/>
</dbReference>
<evidence type="ECO:0000256" key="1">
    <source>
        <dbReference type="ARBA" id="ARBA00004651"/>
    </source>
</evidence>
<feature type="transmembrane region" description="Helical" evidence="6">
    <location>
        <begin position="283"/>
        <end position="302"/>
    </location>
</feature>
<accession>A0AAD9VH58</accession>
<evidence type="ECO:0000256" key="5">
    <source>
        <dbReference type="ARBA" id="ARBA00023136"/>
    </source>
</evidence>
<comment type="subcellular location">
    <subcellularLocation>
        <location evidence="1">Cell membrane</location>
        <topology evidence="1">Multi-pass membrane protein</topology>
    </subcellularLocation>
</comment>
<feature type="transmembrane region" description="Helical" evidence="6">
    <location>
        <begin position="70"/>
        <end position="91"/>
    </location>
</feature>
<keyword evidence="8" id="KW-0675">Receptor</keyword>
<evidence type="ECO:0000259" key="7">
    <source>
        <dbReference type="PROSITE" id="PS50262"/>
    </source>
</evidence>
<evidence type="ECO:0000313" key="9">
    <source>
        <dbReference type="Proteomes" id="UP001249851"/>
    </source>
</evidence>
<dbReference type="EMBL" id="JARQWQ010000002">
    <property type="protein sequence ID" value="KAK2573770.1"/>
    <property type="molecule type" value="Genomic_DNA"/>
</dbReference>
<dbReference type="SMART" id="SM01381">
    <property type="entry name" value="7TM_GPCR_Srsx"/>
    <property type="match status" value="1"/>
</dbReference>
<reference evidence="8" key="2">
    <citation type="journal article" date="2023" name="Science">
        <title>Genomic signatures of disease resistance in endangered staghorn corals.</title>
        <authorList>
            <person name="Vollmer S.V."/>
            <person name="Selwyn J.D."/>
            <person name="Despard B.A."/>
            <person name="Roesel C.L."/>
        </authorList>
    </citation>
    <scope>NUCLEOTIDE SEQUENCE</scope>
    <source>
        <strain evidence="8">K2</strain>
    </source>
</reference>
<dbReference type="PRINTS" id="PR00237">
    <property type="entry name" value="GPCRRHODOPSN"/>
</dbReference>
<name>A0AAD9VH58_ACRCE</name>
<dbReference type="Pfam" id="PF00001">
    <property type="entry name" value="7tm_1"/>
    <property type="match status" value="2"/>
</dbReference>
<keyword evidence="3 6" id="KW-0812">Transmembrane</keyword>
<evidence type="ECO:0000313" key="8">
    <source>
        <dbReference type="EMBL" id="KAK2573770.1"/>
    </source>
</evidence>
<dbReference type="AlphaFoldDB" id="A0AAD9VH58"/>
<dbReference type="Gene3D" id="1.20.1070.10">
    <property type="entry name" value="Rhodopsin 7-helix transmembrane proteins"/>
    <property type="match status" value="1"/>
</dbReference>
<dbReference type="GO" id="GO:0005886">
    <property type="term" value="C:plasma membrane"/>
    <property type="evidence" value="ECO:0007669"/>
    <property type="project" value="UniProtKB-SubCell"/>
</dbReference>
<evidence type="ECO:0000256" key="4">
    <source>
        <dbReference type="ARBA" id="ARBA00022989"/>
    </source>
</evidence>
<keyword evidence="4 6" id="KW-1133">Transmembrane helix</keyword>
<feature type="transmembrane region" description="Helical" evidence="6">
    <location>
        <begin position="28"/>
        <end position="58"/>
    </location>
</feature>
<dbReference type="Proteomes" id="UP001249851">
    <property type="component" value="Unassembled WGS sequence"/>
</dbReference>
<comment type="caution">
    <text evidence="8">The sequence shown here is derived from an EMBL/GenBank/DDBJ whole genome shotgun (WGS) entry which is preliminary data.</text>
</comment>
<feature type="transmembrane region" description="Helical" evidence="6">
    <location>
        <begin position="154"/>
        <end position="175"/>
    </location>
</feature>
<organism evidence="8 9">
    <name type="scientific">Acropora cervicornis</name>
    <name type="common">Staghorn coral</name>
    <dbReference type="NCBI Taxonomy" id="6130"/>
    <lineage>
        <taxon>Eukaryota</taxon>
        <taxon>Metazoa</taxon>
        <taxon>Cnidaria</taxon>
        <taxon>Anthozoa</taxon>
        <taxon>Hexacorallia</taxon>
        <taxon>Scleractinia</taxon>
        <taxon>Astrocoeniina</taxon>
        <taxon>Acroporidae</taxon>
        <taxon>Acropora</taxon>
    </lineage>
</organism>
<protein>
    <submittedName>
        <fullName evidence="8">Beta-4C adrenergic receptor</fullName>
    </submittedName>
</protein>
<reference evidence="8" key="1">
    <citation type="journal article" date="2023" name="G3 (Bethesda)">
        <title>Whole genome assembly and annotation of the endangered Caribbean coral Acropora cervicornis.</title>
        <authorList>
            <person name="Selwyn J.D."/>
            <person name="Vollmer S.V."/>
        </authorList>
    </citation>
    <scope>NUCLEOTIDE SEQUENCE</scope>
    <source>
        <strain evidence="8">K2</strain>
    </source>
</reference>
<feature type="domain" description="G-protein coupled receptors family 1 profile" evidence="7">
    <location>
        <begin position="50"/>
        <end position="300"/>
    </location>
</feature>